<reference evidence="2" key="2">
    <citation type="submission" date="2021-10" db="EMBL/GenBank/DDBJ databases">
        <title>Collection of gut derived symbiotic bacterial strains cultured from healthy donors.</title>
        <authorList>
            <person name="Lin H."/>
            <person name="Littmann E."/>
            <person name="Kohout C."/>
            <person name="Pamer E.G."/>
        </authorList>
    </citation>
    <scope>NUCLEOTIDE SEQUENCE</scope>
    <source>
        <strain evidence="2">DFI.2.94</strain>
    </source>
</reference>
<dbReference type="EMBL" id="JAJCNI010000004">
    <property type="protein sequence ID" value="MCB6517101.1"/>
    <property type="molecule type" value="Genomic_DNA"/>
</dbReference>
<evidence type="ECO:0000313" key="3">
    <source>
        <dbReference type="EMBL" id="MRY57415.1"/>
    </source>
</evidence>
<dbReference type="RefSeq" id="WP_008780705.1">
    <property type="nucleotide sequence ID" value="NZ_BAABYH010000002.1"/>
</dbReference>
<dbReference type="InterPro" id="IPR018631">
    <property type="entry name" value="AAA-ATPase-like_dom"/>
</dbReference>
<feature type="domain" description="AAA-ATPase-like" evidence="1">
    <location>
        <begin position="7"/>
        <end position="203"/>
    </location>
</feature>
<dbReference type="InterPro" id="IPR027417">
    <property type="entry name" value="P-loop_NTPase"/>
</dbReference>
<protein>
    <submittedName>
        <fullName evidence="3">AAA family ATPase</fullName>
    </submittedName>
    <submittedName>
        <fullName evidence="2">ATP-binding protein</fullName>
    </submittedName>
</protein>
<dbReference type="InterPro" id="IPR012547">
    <property type="entry name" value="PDDEXK_9"/>
</dbReference>
<reference evidence="3 5" key="1">
    <citation type="journal article" date="2019" name="Nat. Med.">
        <title>A library of human gut bacterial isolates paired with longitudinal multiomics data enables mechanistic microbiome research.</title>
        <authorList>
            <person name="Poyet M."/>
            <person name="Groussin M."/>
            <person name="Gibbons S.M."/>
            <person name="Avila-Pacheco J."/>
            <person name="Jiang X."/>
            <person name="Kearney S.M."/>
            <person name="Perrotta A.R."/>
            <person name="Berdy B."/>
            <person name="Zhao S."/>
            <person name="Lieberman T.D."/>
            <person name="Swanson P.K."/>
            <person name="Smith M."/>
            <person name="Roesemann S."/>
            <person name="Alexander J.E."/>
            <person name="Rich S.A."/>
            <person name="Livny J."/>
            <person name="Vlamakis H."/>
            <person name="Clish C."/>
            <person name="Bullock K."/>
            <person name="Deik A."/>
            <person name="Scott J."/>
            <person name="Pierce K.A."/>
            <person name="Xavier R.J."/>
            <person name="Alm E.J."/>
        </authorList>
    </citation>
    <scope>NUCLEOTIDE SEQUENCE [LARGE SCALE GENOMIC DNA]</scope>
    <source>
        <strain evidence="3 5">BIOML-A41</strain>
    </source>
</reference>
<dbReference type="Pfam" id="PF09820">
    <property type="entry name" value="AAA-ATPase_like"/>
    <property type="match status" value="1"/>
</dbReference>
<reference evidence="4" key="3">
    <citation type="submission" date="2023-03" db="EMBL/GenBank/DDBJ databases">
        <title>Parabacteroides distasonis, a bacteria resistant against UC.</title>
        <authorList>
            <person name="Dai W."/>
        </authorList>
    </citation>
    <scope>NUCLEOTIDE SEQUENCE</scope>
    <source>
        <strain evidence="4">F1-28</strain>
    </source>
</reference>
<dbReference type="GO" id="GO:0005524">
    <property type="term" value="F:ATP binding"/>
    <property type="evidence" value="ECO:0007669"/>
    <property type="project" value="UniProtKB-KW"/>
</dbReference>
<evidence type="ECO:0000313" key="5">
    <source>
        <dbReference type="Proteomes" id="UP000463337"/>
    </source>
</evidence>
<dbReference type="SUPFAM" id="SSF52540">
    <property type="entry name" value="P-loop containing nucleoside triphosphate hydrolases"/>
    <property type="match status" value="1"/>
</dbReference>
<evidence type="ECO:0000313" key="4">
    <source>
        <dbReference type="EMBL" id="WET62899.1"/>
    </source>
</evidence>
<sequence>MNQTIYPIGIQNFEKIRKDGYLYIDKTALIYQLAKTGSYYFLSRPRRFGKSLLLSTLEAYFQGKRELFEGLAMERLEKDWEVYPILHLDLNARHYKDTAALTSILNEFLEKWEALYGTEKQDRALEERFSYVIEQAYRQTGHRVVILIDEYDKPLLQNLHDEKTQTQLRNMLKPFYGVLKTMDRAIRFALLTGVTKFGKVSVFSDLNNLMDISMDNRYVEICGITEKEIHAYLEEELKELAETQELDYEETSQKLKERYDGYHFTAKSAGIYNPFSLLNTFAKMEFGDYWFETGTPSYLVELLKHTHYDLYEMANTETDADVLNSIDAASKNPVPVIYQSGYLTIKDYDPEFGIYRLGFPNREVEEGFVKYLLPFYTSVSAPKTPFEIGQFVREIRSGDYDAFFRRLQSFFADTPYEVIAGQKPERDTELHYRNVLFIVFKLVGLYTQVEYHTSQGRIDLVLKTDRYIYVMEFKLNGTAEEALRQIEERQYALPFASDPRQVFKIGVNFSSVTRNIERWLVE</sequence>
<proteinExistence type="predicted"/>
<evidence type="ECO:0000313" key="2">
    <source>
        <dbReference type="EMBL" id="MCB6517101.1"/>
    </source>
</evidence>
<keyword evidence="2" id="KW-0067">ATP-binding</keyword>
<dbReference type="AlphaFoldDB" id="A0A174J889"/>
<dbReference type="EMBL" id="WKLT01000004">
    <property type="protein sequence ID" value="MRY57415.1"/>
    <property type="molecule type" value="Genomic_DNA"/>
</dbReference>
<gene>
    <name evidence="3" type="ORF">GKD59_05715</name>
    <name evidence="2" type="ORF">LI194_04725</name>
    <name evidence="4" type="ORF">P2T59_14465</name>
</gene>
<name>A0A174J889_PARDI</name>
<dbReference type="PANTHER" id="PTHR34825:SF1">
    <property type="entry name" value="AAA-ATPASE-LIKE DOMAIN-CONTAINING PROTEIN"/>
    <property type="match status" value="1"/>
</dbReference>
<dbReference type="EMBL" id="CP120353">
    <property type="protein sequence ID" value="WET62899.1"/>
    <property type="molecule type" value="Genomic_DNA"/>
</dbReference>
<dbReference type="Pfam" id="PF08011">
    <property type="entry name" value="PDDEXK_9"/>
    <property type="match status" value="1"/>
</dbReference>
<organism evidence="3 5">
    <name type="scientific">Parabacteroides distasonis</name>
    <dbReference type="NCBI Taxonomy" id="823"/>
    <lineage>
        <taxon>Bacteria</taxon>
        <taxon>Pseudomonadati</taxon>
        <taxon>Bacteroidota</taxon>
        <taxon>Bacteroidia</taxon>
        <taxon>Bacteroidales</taxon>
        <taxon>Tannerellaceae</taxon>
        <taxon>Parabacteroides</taxon>
    </lineage>
</organism>
<evidence type="ECO:0000259" key="1">
    <source>
        <dbReference type="Pfam" id="PF09820"/>
    </source>
</evidence>
<dbReference type="Proteomes" id="UP001221009">
    <property type="component" value="Chromosome"/>
</dbReference>
<dbReference type="PANTHER" id="PTHR34825">
    <property type="entry name" value="CONSERVED PROTEIN, WITH A WEAK D-GALACTARATE DEHYDRATASE/ALTRONATE HYDROLASE DOMAIN"/>
    <property type="match status" value="1"/>
</dbReference>
<keyword evidence="2" id="KW-0547">Nucleotide-binding</keyword>
<accession>A0A174J889</accession>
<dbReference type="Proteomes" id="UP001198806">
    <property type="component" value="Unassembled WGS sequence"/>
</dbReference>
<dbReference type="Proteomes" id="UP000463337">
    <property type="component" value="Unassembled WGS sequence"/>
</dbReference>